<dbReference type="EMBL" id="QQAW01000001">
    <property type="protein sequence ID" value="RDI40248.1"/>
    <property type="molecule type" value="Genomic_DNA"/>
</dbReference>
<evidence type="ECO:0000256" key="1">
    <source>
        <dbReference type="ARBA" id="ARBA00006739"/>
    </source>
</evidence>
<evidence type="ECO:0000313" key="9">
    <source>
        <dbReference type="Proteomes" id="UP000562982"/>
    </source>
</evidence>
<dbReference type="RefSeq" id="WP_114724956.1">
    <property type="nucleotide sequence ID" value="NZ_BJMI01000015.1"/>
</dbReference>
<comment type="caution">
    <text evidence="7">The sequence shown here is derived from an EMBL/GenBank/DDBJ whole genome shotgun (WGS) entry which is preliminary data.</text>
</comment>
<evidence type="ECO:0000313" key="6">
    <source>
        <dbReference type="EMBL" id="MBB2184824.1"/>
    </source>
</evidence>
<name>A0A370G8W3_GLULI</name>
<accession>A0A370G8W3</accession>
<dbReference type="Gene3D" id="3.90.550.10">
    <property type="entry name" value="Spore Coat Polysaccharide Biosynthesis Protein SpsA, Chain A"/>
    <property type="match status" value="1"/>
</dbReference>
<protein>
    <submittedName>
        <fullName evidence="7">Glycosyl transferase family 2</fullName>
    </submittedName>
    <submittedName>
        <fullName evidence="6">Glycosyltransferase</fullName>
    </submittedName>
</protein>
<evidence type="ECO:0000313" key="7">
    <source>
        <dbReference type="EMBL" id="RDI40248.1"/>
    </source>
</evidence>
<comment type="similarity">
    <text evidence="1">Belongs to the glycosyltransferase 2 family.</text>
</comment>
<evidence type="ECO:0000313" key="8">
    <source>
        <dbReference type="Proteomes" id="UP000254958"/>
    </source>
</evidence>
<sequence length="328" mass="35578">MDILPPSSDAPPPWSASGPEAAPAWPAALPRPARRAPRVAILLSTFNGASWLQAMLDSILAQDWMQWMLLWRDDGSVDGSVAIMRQFQSGPGAGRCREIAPGGGHLGIAASYQMLLRAAPPASTIAFAEQDDVWLPEKLARGLACLADMQADGPALYCGRQILVDSALRPLGLSSPRTERPGLLAALAQNAAAGCTVMMNDAARALATSSTLPDAPVAHDWWACLLVLAAGGTVRVDPHPTVLHRRHRGGLHQYGPDRFMTAFRRNVRQLLAHEGLLSATARSDLGRIEAVLDGRRRDRLRLLRTMPGLHRPRWLENMIFRLRFIAGA</sequence>
<dbReference type="PANTHER" id="PTHR43685">
    <property type="entry name" value="GLYCOSYLTRANSFERASE"/>
    <property type="match status" value="1"/>
</dbReference>
<organism evidence="7 8">
    <name type="scientific">Gluconacetobacter liquefaciens</name>
    <name type="common">Acetobacter liquefaciens</name>
    <dbReference type="NCBI Taxonomy" id="89584"/>
    <lineage>
        <taxon>Bacteria</taxon>
        <taxon>Pseudomonadati</taxon>
        <taxon>Pseudomonadota</taxon>
        <taxon>Alphaproteobacteria</taxon>
        <taxon>Acetobacterales</taxon>
        <taxon>Acetobacteraceae</taxon>
        <taxon>Gluconacetobacter</taxon>
    </lineage>
</organism>
<dbReference type="Proteomes" id="UP000562982">
    <property type="component" value="Unassembled WGS sequence"/>
</dbReference>
<evidence type="ECO:0000259" key="5">
    <source>
        <dbReference type="Pfam" id="PF00535"/>
    </source>
</evidence>
<feature type="domain" description="Glycosyltransferase 2-like" evidence="5">
    <location>
        <begin position="41"/>
        <end position="172"/>
    </location>
</feature>
<dbReference type="InterPro" id="IPR029044">
    <property type="entry name" value="Nucleotide-diphossugar_trans"/>
</dbReference>
<proteinExistence type="inferred from homology"/>
<gene>
    <name evidence="7" type="ORF">C7453_10135</name>
    <name evidence="6" type="ORF">HLH32_00185</name>
</gene>
<reference evidence="6 9" key="2">
    <citation type="submission" date="2020-04" db="EMBL/GenBank/DDBJ databases">
        <title>Description of novel Gluconacetobacter.</title>
        <authorList>
            <person name="Sombolestani A."/>
        </authorList>
    </citation>
    <scope>NUCLEOTIDE SEQUENCE [LARGE SCALE GENOMIC DNA]</scope>
    <source>
        <strain evidence="6 9">LMG 1382</strain>
    </source>
</reference>
<evidence type="ECO:0000256" key="4">
    <source>
        <dbReference type="SAM" id="MobiDB-lite"/>
    </source>
</evidence>
<dbReference type="PANTHER" id="PTHR43685:SF5">
    <property type="entry name" value="GLYCOSYLTRANSFERASE EPSE-RELATED"/>
    <property type="match status" value="1"/>
</dbReference>
<dbReference type="EMBL" id="JABEQI010000001">
    <property type="protein sequence ID" value="MBB2184824.1"/>
    <property type="molecule type" value="Genomic_DNA"/>
</dbReference>
<dbReference type="AlphaFoldDB" id="A0A370G8W3"/>
<dbReference type="GO" id="GO:0016757">
    <property type="term" value="F:glycosyltransferase activity"/>
    <property type="evidence" value="ECO:0007669"/>
    <property type="project" value="UniProtKB-KW"/>
</dbReference>
<evidence type="ECO:0000256" key="3">
    <source>
        <dbReference type="ARBA" id="ARBA00022679"/>
    </source>
</evidence>
<reference evidence="7 8" key="1">
    <citation type="submission" date="2018-07" db="EMBL/GenBank/DDBJ databases">
        <title>Genomic Encyclopedia of Type Strains, Phase IV (KMG-IV): sequencing the most valuable type-strain genomes for metagenomic binning, comparative biology and taxonomic classification.</title>
        <authorList>
            <person name="Goeker M."/>
        </authorList>
    </citation>
    <scope>NUCLEOTIDE SEQUENCE [LARGE SCALE GENOMIC DNA]</scope>
    <source>
        <strain evidence="7 8">DSM 5603</strain>
    </source>
</reference>
<dbReference type="Pfam" id="PF00535">
    <property type="entry name" value="Glycos_transf_2"/>
    <property type="match status" value="1"/>
</dbReference>
<keyword evidence="8" id="KW-1185">Reference proteome</keyword>
<evidence type="ECO:0000256" key="2">
    <source>
        <dbReference type="ARBA" id="ARBA00022676"/>
    </source>
</evidence>
<feature type="compositionally biased region" description="Low complexity" evidence="4">
    <location>
        <begin position="15"/>
        <end position="26"/>
    </location>
</feature>
<keyword evidence="3 7" id="KW-0808">Transferase</keyword>
<keyword evidence="2" id="KW-0328">Glycosyltransferase</keyword>
<dbReference type="OrthoDB" id="6383742at2"/>
<dbReference type="Proteomes" id="UP000254958">
    <property type="component" value="Unassembled WGS sequence"/>
</dbReference>
<dbReference type="SUPFAM" id="SSF53448">
    <property type="entry name" value="Nucleotide-diphospho-sugar transferases"/>
    <property type="match status" value="1"/>
</dbReference>
<dbReference type="InterPro" id="IPR050834">
    <property type="entry name" value="Glycosyltransf_2"/>
</dbReference>
<dbReference type="InterPro" id="IPR001173">
    <property type="entry name" value="Glyco_trans_2-like"/>
</dbReference>
<feature type="region of interest" description="Disordered" evidence="4">
    <location>
        <begin position="1"/>
        <end position="26"/>
    </location>
</feature>